<evidence type="ECO:0000256" key="4">
    <source>
        <dbReference type="ARBA" id="ARBA00022475"/>
    </source>
</evidence>
<keyword evidence="7 13" id="KW-0812">Transmembrane</keyword>
<keyword evidence="4" id="KW-1003">Cell membrane</keyword>
<dbReference type="InterPro" id="IPR002898">
    <property type="entry name" value="MotA_ExbB_proton_chnl"/>
</dbReference>
<evidence type="ECO:0000256" key="6">
    <source>
        <dbReference type="ARBA" id="ARBA00022519"/>
    </source>
</evidence>
<keyword evidence="12 13" id="KW-0472">Membrane</keyword>
<feature type="transmembrane region" description="Helical" evidence="13">
    <location>
        <begin position="44"/>
        <end position="65"/>
    </location>
</feature>
<dbReference type="AlphaFoldDB" id="A0A7C3WHB5"/>
<feature type="domain" description="Motility protein A N-terminal" evidence="15">
    <location>
        <begin position="22"/>
        <end position="111"/>
    </location>
</feature>
<keyword evidence="9" id="KW-0375">Hydrogen ion transport</keyword>
<dbReference type="InterPro" id="IPR046786">
    <property type="entry name" value="MotA_N"/>
</dbReference>
<name>A0A7C3WHB5_9BACT</name>
<evidence type="ECO:0000259" key="14">
    <source>
        <dbReference type="Pfam" id="PF01618"/>
    </source>
</evidence>
<evidence type="ECO:0000256" key="10">
    <source>
        <dbReference type="ARBA" id="ARBA00022989"/>
    </source>
</evidence>
<keyword evidence="3" id="KW-0813">Transport</keyword>
<comment type="subcellular location">
    <subcellularLocation>
        <location evidence="1">Cell inner membrane</location>
        <topology evidence="1">Multi-pass membrane protein</topology>
    </subcellularLocation>
</comment>
<dbReference type="Pfam" id="PF20560">
    <property type="entry name" value="MotA_N"/>
    <property type="match status" value="1"/>
</dbReference>
<keyword evidence="10 13" id="KW-1133">Transmembrane helix</keyword>
<evidence type="ECO:0000259" key="15">
    <source>
        <dbReference type="Pfam" id="PF20560"/>
    </source>
</evidence>
<dbReference type="GO" id="GO:0071978">
    <property type="term" value="P:bacterial-type flagellum-dependent swarming motility"/>
    <property type="evidence" value="ECO:0007669"/>
    <property type="project" value="InterPro"/>
</dbReference>
<evidence type="ECO:0000256" key="7">
    <source>
        <dbReference type="ARBA" id="ARBA00022692"/>
    </source>
</evidence>
<evidence type="ECO:0000256" key="2">
    <source>
        <dbReference type="ARBA" id="ARBA00008038"/>
    </source>
</evidence>
<comment type="similarity">
    <text evidence="2">Belongs to the MotA family.</text>
</comment>
<reference evidence="16" key="1">
    <citation type="journal article" date="2020" name="mSystems">
        <title>Genome- and Community-Level Interaction Insights into Carbon Utilization and Element Cycling Functions of Hydrothermarchaeota in Hydrothermal Sediment.</title>
        <authorList>
            <person name="Zhou Z."/>
            <person name="Liu Y."/>
            <person name="Xu W."/>
            <person name="Pan J."/>
            <person name="Luo Z.H."/>
            <person name="Li M."/>
        </authorList>
    </citation>
    <scope>NUCLEOTIDE SEQUENCE [LARGE SCALE GENOMIC DNA]</scope>
    <source>
        <strain evidence="16">SpSt-776</strain>
    </source>
</reference>
<keyword evidence="11" id="KW-0406">Ion transport</keyword>
<evidence type="ECO:0000256" key="1">
    <source>
        <dbReference type="ARBA" id="ARBA00004429"/>
    </source>
</evidence>
<organism evidence="16">
    <name type="scientific">Desulfobacca acetoxidans</name>
    <dbReference type="NCBI Taxonomy" id="60893"/>
    <lineage>
        <taxon>Bacteria</taxon>
        <taxon>Pseudomonadati</taxon>
        <taxon>Thermodesulfobacteriota</taxon>
        <taxon>Desulfobaccia</taxon>
        <taxon>Desulfobaccales</taxon>
        <taxon>Desulfobaccaceae</taxon>
        <taxon>Desulfobacca</taxon>
    </lineage>
</organism>
<dbReference type="InterPro" id="IPR000540">
    <property type="entry name" value="Flag_MotA_CS"/>
</dbReference>
<sequence>MKRQKPRESSAEVWVSPSVFVIVGMGVVAAAVLLGFILEGGNPLLLMQWAEFLIIGGTALGALLISTPKTVLIKISRYLLGSLKSSDLGRESFLELLQLLYEVFQTARVKGLLTLEEHIEKPTESELLAKYPVIMKNHHAVEFLTDSLKLLVIGGVPPLELELLLDADLEVQEEEGKKPAHTLARMADSLPGMGIVAAVLGIVITMQAIGGPASEVGHKVAAALVGTFLGVLLCYGFIQPLSAQIEHQAASQDLLLKSIKAGIVAYAKGMPPIVAVEFARRVIVSDYRPGYDQVEAACRAIKVKAK</sequence>
<keyword evidence="6" id="KW-0997">Cell inner membrane</keyword>
<dbReference type="PANTHER" id="PTHR30433:SF4">
    <property type="entry name" value="MOTILITY PROTEIN A"/>
    <property type="match status" value="1"/>
</dbReference>
<dbReference type="InterPro" id="IPR022522">
    <property type="entry name" value="Flagellar_motor_stator_MotA"/>
</dbReference>
<accession>A0A7C3WHB5</accession>
<dbReference type="Pfam" id="PF01618">
    <property type="entry name" value="MotA_ExbB"/>
    <property type="match status" value="1"/>
</dbReference>
<keyword evidence="16" id="KW-0969">Cilium</keyword>
<comment type="caution">
    <text evidence="16">The sequence shown here is derived from an EMBL/GenBank/DDBJ whole genome shotgun (WGS) entry which is preliminary data.</text>
</comment>
<dbReference type="GO" id="GO:0006935">
    <property type="term" value="P:chemotaxis"/>
    <property type="evidence" value="ECO:0007669"/>
    <property type="project" value="UniProtKB-KW"/>
</dbReference>
<dbReference type="InterPro" id="IPR047055">
    <property type="entry name" value="MotA-like"/>
</dbReference>
<proteinExistence type="inferred from homology"/>
<evidence type="ECO:0000256" key="8">
    <source>
        <dbReference type="ARBA" id="ARBA00022779"/>
    </source>
</evidence>
<evidence type="ECO:0000256" key="3">
    <source>
        <dbReference type="ARBA" id="ARBA00022448"/>
    </source>
</evidence>
<dbReference type="EMBL" id="DTHB01000040">
    <property type="protein sequence ID" value="HGB14528.1"/>
    <property type="molecule type" value="Genomic_DNA"/>
</dbReference>
<dbReference type="PROSITE" id="PS01307">
    <property type="entry name" value="MOTA"/>
    <property type="match status" value="1"/>
</dbReference>
<evidence type="ECO:0000256" key="13">
    <source>
        <dbReference type="SAM" id="Phobius"/>
    </source>
</evidence>
<feature type="transmembrane region" description="Helical" evidence="13">
    <location>
        <begin position="12"/>
        <end position="38"/>
    </location>
</feature>
<keyword evidence="16" id="KW-0282">Flagellum</keyword>
<dbReference type="NCBIfam" id="TIGR03818">
    <property type="entry name" value="MotA1"/>
    <property type="match status" value="1"/>
</dbReference>
<feature type="transmembrane region" description="Helical" evidence="13">
    <location>
        <begin position="190"/>
        <end position="209"/>
    </location>
</feature>
<evidence type="ECO:0000256" key="11">
    <source>
        <dbReference type="ARBA" id="ARBA00023065"/>
    </source>
</evidence>
<dbReference type="GO" id="GO:0005886">
    <property type="term" value="C:plasma membrane"/>
    <property type="evidence" value="ECO:0007669"/>
    <property type="project" value="UniProtKB-SubCell"/>
</dbReference>
<feature type="transmembrane region" description="Helical" evidence="13">
    <location>
        <begin position="221"/>
        <end position="238"/>
    </location>
</feature>
<dbReference type="PANTHER" id="PTHR30433">
    <property type="entry name" value="CHEMOTAXIS PROTEIN MOTA"/>
    <property type="match status" value="1"/>
</dbReference>
<gene>
    <name evidence="16" type="primary">motA</name>
    <name evidence="16" type="ORF">ENV62_04730</name>
</gene>
<dbReference type="GO" id="GO:1902600">
    <property type="term" value="P:proton transmembrane transport"/>
    <property type="evidence" value="ECO:0007669"/>
    <property type="project" value="UniProtKB-KW"/>
</dbReference>
<evidence type="ECO:0000313" key="16">
    <source>
        <dbReference type="EMBL" id="HGB14528.1"/>
    </source>
</evidence>
<keyword evidence="5" id="KW-0145">Chemotaxis</keyword>
<keyword evidence="16" id="KW-0966">Cell projection</keyword>
<evidence type="ECO:0000256" key="5">
    <source>
        <dbReference type="ARBA" id="ARBA00022500"/>
    </source>
</evidence>
<evidence type="ECO:0000256" key="12">
    <source>
        <dbReference type="ARBA" id="ARBA00023136"/>
    </source>
</evidence>
<keyword evidence="8" id="KW-0283">Flagellar rotation</keyword>
<protein>
    <submittedName>
        <fullName evidence="16">Flagellar motor stator protein MotA</fullName>
    </submittedName>
</protein>
<evidence type="ECO:0000256" key="9">
    <source>
        <dbReference type="ARBA" id="ARBA00022781"/>
    </source>
</evidence>
<feature type="domain" description="MotA/TolQ/ExbB proton channel" evidence="14">
    <location>
        <begin position="142"/>
        <end position="240"/>
    </location>
</feature>